<dbReference type="InterPro" id="IPR002545">
    <property type="entry name" value="CheW-lke_dom"/>
</dbReference>
<evidence type="ECO:0000313" key="2">
    <source>
        <dbReference type="EMBL" id="RKR04032.1"/>
    </source>
</evidence>
<protein>
    <submittedName>
        <fullName evidence="2">CheW protein</fullName>
    </submittedName>
</protein>
<feature type="domain" description="CheW-like" evidence="1">
    <location>
        <begin position="16"/>
        <end position="156"/>
    </location>
</feature>
<dbReference type="SUPFAM" id="SSF50341">
    <property type="entry name" value="CheW-like"/>
    <property type="match status" value="1"/>
</dbReference>
<name>A0A495DM94_9PROT</name>
<dbReference type="EMBL" id="RBIM01000001">
    <property type="protein sequence ID" value="RKR04032.1"/>
    <property type="molecule type" value="Genomic_DNA"/>
</dbReference>
<dbReference type="InterPro" id="IPR039315">
    <property type="entry name" value="CheW"/>
</dbReference>
<dbReference type="PANTHER" id="PTHR22617:SF23">
    <property type="entry name" value="CHEMOTAXIS PROTEIN CHEW"/>
    <property type="match status" value="1"/>
</dbReference>
<dbReference type="InterPro" id="IPR036061">
    <property type="entry name" value="CheW-like_dom_sf"/>
</dbReference>
<dbReference type="GO" id="GO:0006935">
    <property type="term" value="P:chemotaxis"/>
    <property type="evidence" value="ECO:0007669"/>
    <property type="project" value="InterPro"/>
</dbReference>
<dbReference type="GO" id="GO:0007165">
    <property type="term" value="P:signal transduction"/>
    <property type="evidence" value="ECO:0007669"/>
    <property type="project" value="InterPro"/>
</dbReference>
<dbReference type="Gene3D" id="2.40.50.180">
    <property type="entry name" value="CheA-289, Domain 4"/>
    <property type="match status" value="1"/>
</dbReference>
<dbReference type="Pfam" id="PF01584">
    <property type="entry name" value="CheW"/>
    <property type="match status" value="1"/>
</dbReference>
<dbReference type="PROSITE" id="PS50851">
    <property type="entry name" value="CHEW"/>
    <property type="match status" value="1"/>
</dbReference>
<sequence>MTTHHGDNAELSAESMNEYVSVRIGDQLFGAPVDAIREVFAPQSVTSVPLAPSEVAGLLNLRGRIVTAIDARRRLGLPPRDANDAGMALGVERGSEIFGLIVDSVGEVLRRPRAELEPVPAHVDPTWRSMVKGVHRLEKELLAVLDVSAVIGSAGAKAEAA</sequence>
<dbReference type="Proteomes" id="UP000273675">
    <property type="component" value="Unassembled WGS sequence"/>
</dbReference>
<proteinExistence type="predicted"/>
<evidence type="ECO:0000313" key="3">
    <source>
        <dbReference type="Proteomes" id="UP000273675"/>
    </source>
</evidence>
<evidence type="ECO:0000259" key="1">
    <source>
        <dbReference type="PROSITE" id="PS50851"/>
    </source>
</evidence>
<accession>A0A495DM94</accession>
<reference evidence="2 3" key="1">
    <citation type="submission" date="2018-10" db="EMBL/GenBank/DDBJ databases">
        <title>Genomic Encyclopedia of Type Strains, Phase IV (KMG-IV): sequencing the most valuable type-strain genomes for metagenomic binning, comparative biology and taxonomic classification.</title>
        <authorList>
            <person name="Goeker M."/>
        </authorList>
    </citation>
    <scope>NUCLEOTIDE SEQUENCE [LARGE SCALE GENOMIC DNA]</scope>
    <source>
        <strain evidence="2 3">DSM 4734</strain>
    </source>
</reference>
<dbReference type="SMART" id="SM00260">
    <property type="entry name" value="CheW"/>
    <property type="match status" value="1"/>
</dbReference>
<dbReference type="Gene3D" id="2.30.30.40">
    <property type="entry name" value="SH3 Domains"/>
    <property type="match status" value="1"/>
</dbReference>
<dbReference type="AlphaFoldDB" id="A0A495DM94"/>
<comment type="caution">
    <text evidence="2">The sequence shown here is derived from an EMBL/GenBank/DDBJ whole genome shotgun (WGS) entry which is preliminary data.</text>
</comment>
<organism evidence="2 3">
    <name type="scientific">Maricaulis maris</name>
    <dbReference type="NCBI Taxonomy" id="74318"/>
    <lineage>
        <taxon>Bacteria</taxon>
        <taxon>Pseudomonadati</taxon>
        <taxon>Pseudomonadota</taxon>
        <taxon>Alphaproteobacteria</taxon>
        <taxon>Maricaulales</taxon>
        <taxon>Maricaulaceae</taxon>
        <taxon>Maricaulis</taxon>
    </lineage>
</organism>
<dbReference type="GO" id="GO:0005829">
    <property type="term" value="C:cytosol"/>
    <property type="evidence" value="ECO:0007669"/>
    <property type="project" value="TreeGrafter"/>
</dbReference>
<dbReference type="RefSeq" id="WP_075188918.1">
    <property type="nucleotide sequence ID" value="NZ_RBIM01000001.1"/>
</dbReference>
<dbReference type="OrthoDB" id="9794382at2"/>
<gene>
    <name evidence="2" type="ORF">C7435_0475</name>
</gene>
<dbReference type="PANTHER" id="PTHR22617">
    <property type="entry name" value="CHEMOTAXIS SENSOR HISTIDINE KINASE-RELATED"/>
    <property type="match status" value="1"/>
</dbReference>